<dbReference type="Proteomes" id="UP000724584">
    <property type="component" value="Unassembled WGS sequence"/>
</dbReference>
<protein>
    <submittedName>
        <fullName evidence="1">Uncharacterized protein</fullName>
    </submittedName>
</protein>
<gene>
    <name evidence="1" type="ORF">F5144DRAFT_472050</name>
</gene>
<comment type="caution">
    <text evidence="1">The sequence shown here is derived from an EMBL/GenBank/DDBJ whole genome shotgun (WGS) entry which is preliminary data.</text>
</comment>
<accession>A0ACB7NWQ0</accession>
<evidence type="ECO:0000313" key="2">
    <source>
        <dbReference type="Proteomes" id="UP000724584"/>
    </source>
</evidence>
<reference evidence="1 2" key="1">
    <citation type="journal article" date="2021" name="Nat. Commun.">
        <title>Genetic determinants of endophytism in the Arabidopsis root mycobiome.</title>
        <authorList>
            <person name="Mesny F."/>
            <person name="Miyauchi S."/>
            <person name="Thiergart T."/>
            <person name="Pickel B."/>
            <person name="Atanasova L."/>
            <person name="Karlsson M."/>
            <person name="Huettel B."/>
            <person name="Barry K.W."/>
            <person name="Haridas S."/>
            <person name="Chen C."/>
            <person name="Bauer D."/>
            <person name="Andreopoulos W."/>
            <person name="Pangilinan J."/>
            <person name="LaButti K."/>
            <person name="Riley R."/>
            <person name="Lipzen A."/>
            <person name="Clum A."/>
            <person name="Drula E."/>
            <person name="Henrissat B."/>
            <person name="Kohler A."/>
            <person name="Grigoriev I.V."/>
            <person name="Martin F.M."/>
            <person name="Hacquard S."/>
        </authorList>
    </citation>
    <scope>NUCLEOTIDE SEQUENCE [LARGE SCALE GENOMIC DNA]</scope>
    <source>
        <strain evidence="1 2">MPI-SDFR-AT-0079</strain>
    </source>
</reference>
<sequence length="158" mass="18180">PAPPTPYPWIWRCHECDSEYPLAATRRCLYCSHHFCTAPPADTSLRRRIPGRRDCCDAEFDYYGWARWGAYRRSRKRSCDIGAADQDTFAKFGLTTGRSRRSGPDTGGLLWKPLSRSAVREVARGKRRMYVSGQYNCGLHCDFPTECVRNIYSAWTAR</sequence>
<evidence type="ECO:0000313" key="1">
    <source>
        <dbReference type="EMBL" id="KAH6613239.1"/>
    </source>
</evidence>
<feature type="non-terminal residue" evidence="1">
    <location>
        <position position="1"/>
    </location>
</feature>
<dbReference type="EMBL" id="JAGIZQ010000008">
    <property type="protein sequence ID" value="KAH6613239.1"/>
    <property type="molecule type" value="Genomic_DNA"/>
</dbReference>
<feature type="non-terminal residue" evidence="1">
    <location>
        <position position="158"/>
    </location>
</feature>
<proteinExistence type="predicted"/>
<name>A0ACB7NWQ0_9PEZI</name>
<organism evidence="1 2">
    <name type="scientific">Chaetomium tenue</name>
    <dbReference type="NCBI Taxonomy" id="1854479"/>
    <lineage>
        <taxon>Eukaryota</taxon>
        <taxon>Fungi</taxon>
        <taxon>Dikarya</taxon>
        <taxon>Ascomycota</taxon>
        <taxon>Pezizomycotina</taxon>
        <taxon>Sordariomycetes</taxon>
        <taxon>Sordariomycetidae</taxon>
        <taxon>Sordariales</taxon>
        <taxon>Chaetomiaceae</taxon>
        <taxon>Chaetomium</taxon>
    </lineage>
</organism>
<keyword evidence="2" id="KW-1185">Reference proteome</keyword>